<dbReference type="Proteomes" id="UP000050783">
    <property type="component" value="Unassembled WGS sequence"/>
</dbReference>
<feature type="domain" description="DUF6456" evidence="2">
    <location>
        <begin position="27"/>
        <end position="86"/>
    </location>
</feature>
<dbReference type="Pfam" id="PF20057">
    <property type="entry name" value="DUF6456"/>
    <property type="match status" value="1"/>
</dbReference>
<evidence type="ECO:0000256" key="1">
    <source>
        <dbReference type="SAM" id="MobiDB-lite"/>
    </source>
</evidence>
<sequence>MAGAQSPFQAHGEQRKDRSSHGARRIRYSAAESPLIALARRRDKDGKPFLDETLVGAGERLREDFELSQIGLQVAQNWDHFLTAGGAGKFRKWNVCRPGIVRRARSG</sequence>
<dbReference type="EMBL" id="CYPU01000039">
    <property type="protein sequence ID" value="CUH48262.1"/>
    <property type="molecule type" value="Genomic_DNA"/>
</dbReference>
<dbReference type="InterPro" id="IPR045599">
    <property type="entry name" value="DUF6456"/>
</dbReference>
<accession>A0A0P1F1L0</accession>
<evidence type="ECO:0000259" key="2">
    <source>
        <dbReference type="Pfam" id="PF20057"/>
    </source>
</evidence>
<feature type="region of interest" description="Disordered" evidence="1">
    <location>
        <begin position="1"/>
        <end position="28"/>
    </location>
</feature>
<reference evidence="3 4" key="1">
    <citation type="submission" date="2015-09" db="EMBL/GenBank/DDBJ databases">
        <authorList>
            <consortium name="Swine Surveillance"/>
        </authorList>
    </citation>
    <scope>NUCLEOTIDE SEQUENCE [LARGE SCALE GENOMIC DNA]</scope>
    <source>
        <strain evidence="3 4">CECT 4292</strain>
    </source>
</reference>
<organism evidence="3 4">
    <name type="scientific">Ruegeria atlantica</name>
    <dbReference type="NCBI Taxonomy" id="81569"/>
    <lineage>
        <taxon>Bacteria</taxon>
        <taxon>Pseudomonadati</taxon>
        <taxon>Pseudomonadota</taxon>
        <taxon>Alphaproteobacteria</taxon>
        <taxon>Rhodobacterales</taxon>
        <taxon>Roseobacteraceae</taxon>
        <taxon>Ruegeria</taxon>
    </lineage>
</organism>
<name>A0A0P1F1L0_9RHOB</name>
<gene>
    <name evidence="3" type="ORF">RUA4292_02440</name>
</gene>
<protein>
    <recommendedName>
        <fullName evidence="2">DUF6456 domain-containing protein</fullName>
    </recommendedName>
</protein>
<evidence type="ECO:0000313" key="4">
    <source>
        <dbReference type="Proteomes" id="UP000050783"/>
    </source>
</evidence>
<proteinExistence type="predicted"/>
<dbReference type="AlphaFoldDB" id="A0A0P1F1L0"/>
<evidence type="ECO:0000313" key="3">
    <source>
        <dbReference type="EMBL" id="CUH48262.1"/>
    </source>
</evidence>